<evidence type="ECO:0000256" key="4">
    <source>
        <dbReference type="ARBA" id="ARBA00023014"/>
    </source>
</evidence>
<proteinExistence type="predicted"/>
<keyword evidence="3" id="KW-0408">Iron</keyword>
<sequence>MQEKINKNKNPIKIHLEKGKDYYWCACGLSKDGIFCDGSHKATRLVPMKFSVQEDKSYFLCGCKKTNKKPFCDGSHSKS</sequence>
<dbReference type="InterPro" id="IPR018967">
    <property type="entry name" value="FeS-contain_CDGSH-typ"/>
</dbReference>
<dbReference type="GO" id="GO:0051537">
    <property type="term" value="F:2 iron, 2 sulfur cluster binding"/>
    <property type="evidence" value="ECO:0007669"/>
    <property type="project" value="UniProtKB-KW"/>
</dbReference>
<dbReference type="Gene3D" id="3.40.5.90">
    <property type="entry name" value="CDGSH iron-sulfur domain, mitoNEET-type"/>
    <property type="match status" value="2"/>
</dbReference>
<dbReference type="Proteomes" id="UP000713222">
    <property type="component" value="Unassembled WGS sequence"/>
</dbReference>
<feature type="domain" description="Iron-binding zinc finger CDGSH type" evidence="5">
    <location>
        <begin position="9"/>
        <end position="46"/>
    </location>
</feature>
<dbReference type="GO" id="GO:0046872">
    <property type="term" value="F:metal ion binding"/>
    <property type="evidence" value="ECO:0007669"/>
    <property type="project" value="UniProtKB-KW"/>
</dbReference>
<feature type="domain" description="Iron-binding zinc finger CDGSH type" evidence="5">
    <location>
        <begin position="47"/>
        <end position="79"/>
    </location>
</feature>
<keyword evidence="4" id="KW-0411">Iron-sulfur</keyword>
<dbReference type="Pfam" id="PF09360">
    <property type="entry name" value="zf-CDGSH"/>
    <property type="match status" value="2"/>
</dbReference>
<dbReference type="InterPro" id="IPR052950">
    <property type="entry name" value="CISD"/>
</dbReference>
<dbReference type="InterPro" id="IPR042216">
    <property type="entry name" value="MitoNEET_CISD"/>
</dbReference>
<keyword evidence="1" id="KW-0001">2Fe-2S</keyword>
<dbReference type="AlphaFoldDB" id="A0A964XQ76"/>
<evidence type="ECO:0000259" key="5">
    <source>
        <dbReference type="SMART" id="SM00704"/>
    </source>
</evidence>
<dbReference type="PANTHER" id="PTHR46491">
    <property type="entry name" value="CDGSH IRON SULFUR DOMAIN PROTEIN HOMOLOG"/>
    <property type="match status" value="1"/>
</dbReference>
<evidence type="ECO:0000256" key="1">
    <source>
        <dbReference type="ARBA" id="ARBA00022714"/>
    </source>
</evidence>
<evidence type="ECO:0000313" key="7">
    <source>
        <dbReference type="Proteomes" id="UP000713222"/>
    </source>
</evidence>
<dbReference type="EMBL" id="RGET01000008">
    <property type="protein sequence ID" value="NBN87679.1"/>
    <property type="molecule type" value="Genomic_DNA"/>
</dbReference>
<accession>A0A964XQ76</accession>
<protein>
    <submittedName>
        <fullName evidence="6">CDGSH iron-sulfur domain-containing protein</fullName>
    </submittedName>
</protein>
<name>A0A964XQ76_9PROT</name>
<evidence type="ECO:0000313" key="6">
    <source>
        <dbReference type="EMBL" id="NBN87679.1"/>
    </source>
</evidence>
<dbReference type="PANTHER" id="PTHR46491:SF3">
    <property type="entry name" value="CDGSH IRON-SULFUR DOMAIN-CONTAINING PROTEIN 3, MITOCHONDRIAL"/>
    <property type="match status" value="1"/>
</dbReference>
<reference evidence="6" key="1">
    <citation type="submission" date="2018-10" db="EMBL/GenBank/DDBJ databases">
        <title>Iterative Subtractive Binning of Freshwater Chronoseries Metagenomes Recovers Nearly Complete Genomes from over Four Hundred Novel Species.</title>
        <authorList>
            <person name="Rodriguez-R L.M."/>
            <person name="Tsementzi D."/>
            <person name="Luo C."/>
            <person name="Konstantinidis K.T."/>
        </authorList>
    </citation>
    <scope>NUCLEOTIDE SEQUENCE</scope>
    <source>
        <strain evidence="6">WB7_6_001</strain>
    </source>
</reference>
<keyword evidence="2" id="KW-0479">Metal-binding</keyword>
<evidence type="ECO:0000256" key="2">
    <source>
        <dbReference type="ARBA" id="ARBA00022723"/>
    </source>
</evidence>
<gene>
    <name evidence="6" type="ORF">EBV32_01105</name>
</gene>
<organism evidence="6 7">
    <name type="scientific">Candidatus Fonsibacter lacus</name>
    <dbReference type="NCBI Taxonomy" id="2576439"/>
    <lineage>
        <taxon>Bacteria</taxon>
        <taxon>Pseudomonadati</taxon>
        <taxon>Pseudomonadota</taxon>
        <taxon>Alphaproteobacteria</taxon>
        <taxon>Candidatus Pelagibacterales</taxon>
        <taxon>Candidatus Pelagibacterales incertae sedis</taxon>
        <taxon>Candidatus Fonsibacter</taxon>
    </lineage>
</organism>
<comment type="caution">
    <text evidence="6">The sequence shown here is derived from an EMBL/GenBank/DDBJ whole genome shotgun (WGS) entry which is preliminary data.</text>
</comment>
<dbReference type="SMART" id="SM00704">
    <property type="entry name" value="ZnF_CDGSH"/>
    <property type="match status" value="2"/>
</dbReference>
<evidence type="ECO:0000256" key="3">
    <source>
        <dbReference type="ARBA" id="ARBA00023004"/>
    </source>
</evidence>
<dbReference type="GO" id="GO:0005737">
    <property type="term" value="C:cytoplasm"/>
    <property type="evidence" value="ECO:0007669"/>
    <property type="project" value="UniProtKB-ARBA"/>
</dbReference>